<gene>
    <name evidence="2" type="ORF">Pla52n_50270</name>
</gene>
<keyword evidence="3" id="KW-1185">Reference proteome</keyword>
<accession>A0A5C6AJY6</accession>
<evidence type="ECO:0000313" key="2">
    <source>
        <dbReference type="EMBL" id="TWT98513.1"/>
    </source>
</evidence>
<dbReference type="Proteomes" id="UP000320176">
    <property type="component" value="Unassembled WGS sequence"/>
</dbReference>
<feature type="transmembrane region" description="Helical" evidence="1">
    <location>
        <begin position="173"/>
        <end position="194"/>
    </location>
</feature>
<feature type="transmembrane region" description="Helical" evidence="1">
    <location>
        <begin position="149"/>
        <end position="167"/>
    </location>
</feature>
<dbReference type="EMBL" id="SJPN01000006">
    <property type="protein sequence ID" value="TWT98513.1"/>
    <property type="molecule type" value="Genomic_DNA"/>
</dbReference>
<keyword evidence="1" id="KW-0812">Transmembrane</keyword>
<dbReference type="AlphaFoldDB" id="A0A5C6AJY6"/>
<evidence type="ECO:0000256" key="1">
    <source>
        <dbReference type="SAM" id="Phobius"/>
    </source>
</evidence>
<evidence type="ECO:0000313" key="3">
    <source>
        <dbReference type="Proteomes" id="UP000320176"/>
    </source>
</evidence>
<feature type="transmembrane region" description="Helical" evidence="1">
    <location>
        <begin position="29"/>
        <end position="50"/>
    </location>
</feature>
<feature type="transmembrane region" description="Helical" evidence="1">
    <location>
        <begin position="56"/>
        <end position="76"/>
    </location>
</feature>
<protein>
    <submittedName>
        <fullName evidence="2">Uncharacterized protein</fullName>
    </submittedName>
</protein>
<proteinExistence type="predicted"/>
<feature type="transmembrane region" description="Helical" evidence="1">
    <location>
        <begin position="122"/>
        <end position="142"/>
    </location>
</feature>
<sequence>MRIDEALQQIDAMSALAERSTVYQGLRSVPIALTGLFGLAAGVIQPWWMSHASDRAFAFVDLWVIVAVAALAIIFSDMAMRYYQSPTARARRLTLTVLKRLSPAIVVGGGLTLVLCETAPETIWMLPGLWALMLGLGIYSTAPYLPRPLQSIGIWYLGMGMATLMLARDSYALSPWSMAIPFGGGQLLTAWLIYRHPQHSTE</sequence>
<name>A0A5C6AJY6_9BACT</name>
<dbReference type="OrthoDB" id="5624959at2"/>
<dbReference type="RefSeq" id="WP_146522078.1">
    <property type="nucleotide sequence ID" value="NZ_CP151726.1"/>
</dbReference>
<organism evidence="2 3">
    <name type="scientific">Stieleria varia</name>
    <dbReference type="NCBI Taxonomy" id="2528005"/>
    <lineage>
        <taxon>Bacteria</taxon>
        <taxon>Pseudomonadati</taxon>
        <taxon>Planctomycetota</taxon>
        <taxon>Planctomycetia</taxon>
        <taxon>Pirellulales</taxon>
        <taxon>Pirellulaceae</taxon>
        <taxon>Stieleria</taxon>
    </lineage>
</organism>
<keyword evidence="1" id="KW-0472">Membrane</keyword>
<feature type="transmembrane region" description="Helical" evidence="1">
    <location>
        <begin position="97"/>
        <end position="116"/>
    </location>
</feature>
<reference evidence="2 3" key="1">
    <citation type="submission" date="2019-02" db="EMBL/GenBank/DDBJ databases">
        <title>Deep-cultivation of Planctomycetes and their phenomic and genomic characterization uncovers novel biology.</title>
        <authorList>
            <person name="Wiegand S."/>
            <person name="Jogler M."/>
            <person name="Boedeker C."/>
            <person name="Pinto D."/>
            <person name="Vollmers J."/>
            <person name="Rivas-Marin E."/>
            <person name="Kohn T."/>
            <person name="Peeters S.H."/>
            <person name="Heuer A."/>
            <person name="Rast P."/>
            <person name="Oberbeckmann S."/>
            <person name="Bunk B."/>
            <person name="Jeske O."/>
            <person name="Meyerdierks A."/>
            <person name="Storesund J.E."/>
            <person name="Kallscheuer N."/>
            <person name="Luecker S."/>
            <person name="Lage O.M."/>
            <person name="Pohl T."/>
            <person name="Merkel B.J."/>
            <person name="Hornburger P."/>
            <person name="Mueller R.-W."/>
            <person name="Bruemmer F."/>
            <person name="Labrenz M."/>
            <person name="Spormann A.M."/>
            <person name="Op Den Camp H."/>
            <person name="Overmann J."/>
            <person name="Amann R."/>
            <person name="Jetten M.S.M."/>
            <person name="Mascher T."/>
            <person name="Medema M.H."/>
            <person name="Devos D.P."/>
            <person name="Kaster A.-K."/>
            <person name="Ovreas L."/>
            <person name="Rohde M."/>
            <person name="Galperin M.Y."/>
            <person name="Jogler C."/>
        </authorList>
    </citation>
    <scope>NUCLEOTIDE SEQUENCE [LARGE SCALE GENOMIC DNA]</scope>
    <source>
        <strain evidence="2 3">Pla52n</strain>
    </source>
</reference>
<keyword evidence="1" id="KW-1133">Transmembrane helix</keyword>
<comment type="caution">
    <text evidence="2">The sequence shown here is derived from an EMBL/GenBank/DDBJ whole genome shotgun (WGS) entry which is preliminary data.</text>
</comment>